<proteinExistence type="predicted"/>
<organism evidence="1">
    <name type="scientific">marine sediment metagenome</name>
    <dbReference type="NCBI Taxonomy" id="412755"/>
    <lineage>
        <taxon>unclassified sequences</taxon>
        <taxon>metagenomes</taxon>
        <taxon>ecological metagenomes</taxon>
    </lineage>
</organism>
<accession>A0A0F9DMT0</accession>
<name>A0A0F9DMT0_9ZZZZ</name>
<sequence>MNTLRLEIREWLKKYCKLHNFHISGEDIPLEYETKDGRIVDNRHFVYIDRSYTFHSKDHIYWDKVTIAFNYIYRISHWDDCRPLWPRH</sequence>
<protein>
    <submittedName>
        <fullName evidence="1">Uncharacterized protein</fullName>
    </submittedName>
</protein>
<reference evidence="1" key="1">
    <citation type="journal article" date="2015" name="Nature">
        <title>Complex archaea that bridge the gap between prokaryotes and eukaryotes.</title>
        <authorList>
            <person name="Spang A."/>
            <person name="Saw J.H."/>
            <person name="Jorgensen S.L."/>
            <person name="Zaremba-Niedzwiedzka K."/>
            <person name="Martijn J."/>
            <person name="Lind A.E."/>
            <person name="van Eijk R."/>
            <person name="Schleper C."/>
            <person name="Guy L."/>
            <person name="Ettema T.J."/>
        </authorList>
    </citation>
    <scope>NUCLEOTIDE SEQUENCE</scope>
</reference>
<dbReference type="EMBL" id="LAZR01028298">
    <property type="protein sequence ID" value="KKL63038.1"/>
    <property type="molecule type" value="Genomic_DNA"/>
</dbReference>
<gene>
    <name evidence="1" type="ORF">LCGC14_2179120</name>
</gene>
<dbReference type="AlphaFoldDB" id="A0A0F9DMT0"/>
<comment type="caution">
    <text evidence="1">The sequence shown here is derived from an EMBL/GenBank/DDBJ whole genome shotgun (WGS) entry which is preliminary data.</text>
</comment>
<evidence type="ECO:0000313" key="1">
    <source>
        <dbReference type="EMBL" id="KKL63038.1"/>
    </source>
</evidence>